<proteinExistence type="predicted"/>
<dbReference type="PANTHER" id="PTHR48108">
    <property type="entry name" value="CBS DOMAIN-CONTAINING PROTEIN CBSX2, CHLOROPLASTIC"/>
    <property type="match status" value="1"/>
</dbReference>
<evidence type="ECO:0000259" key="3">
    <source>
        <dbReference type="PROSITE" id="PS51371"/>
    </source>
</evidence>
<dbReference type="AlphaFoldDB" id="A6VXI0"/>
<gene>
    <name evidence="4" type="ordered locus">Mmwyl1_2237</name>
</gene>
<dbReference type="PROSITE" id="PS51371">
    <property type="entry name" value="CBS"/>
    <property type="match status" value="1"/>
</dbReference>
<dbReference type="HOGENOM" id="CLU_111159_1_0_6"/>
<dbReference type="InterPro" id="IPR046342">
    <property type="entry name" value="CBS_dom_sf"/>
</dbReference>
<organism evidence="4">
    <name type="scientific">Marinomonas sp. (strain MWYL1)</name>
    <dbReference type="NCBI Taxonomy" id="400668"/>
    <lineage>
        <taxon>Bacteria</taxon>
        <taxon>Pseudomonadati</taxon>
        <taxon>Pseudomonadota</taxon>
        <taxon>Gammaproteobacteria</taxon>
        <taxon>Oceanospirillales</taxon>
        <taxon>Oceanospirillaceae</taxon>
        <taxon>Marinomonas</taxon>
    </lineage>
</organism>
<dbReference type="STRING" id="400668.Mmwyl1_2237"/>
<dbReference type="OrthoDB" id="5295117at2"/>
<dbReference type="Gene3D" id="3.10.580.10">
    <property type="entry name" value="CBS-domain"/>
    <property type="match status" value="1"/>
</dbReference>
<accession>A6VXI0</accession>
<dbReference type="Pfam" id="PF00571">
    <property type="entry name" value="CBS"/>
    <property type="match status" value="1"/>
</dbReference>
<dbReference type="EMBL" id="CP000749">
    <property type="protein sequence ID" value="ABR71159.1"/>
    <property type="molecule type" value="Genomic_DNA"/>
</dbReference>
<keyword evidence="2" id="KW-0129">CBS domain</keyword>
<dbReference type="InterPro" id="IPR000644">
    <property type="entry name" value="CBS_dom"/>
</dbReference>
<dbReference type="InterPro" id="IPR051462">
    <property type="entry name" value="CBS_domain-containing"/>
</dbReference>
<dbReference type="PANTHER" id="PTHR48108:SF34">
    <property type="entry name" value="CBS DOMAIN-CONTAINING PROTEIN YHCV"/>
    <property type="match status" value="1"/>
</dbReference>
<sequence length="197" mass="22348">MKTLTYVSTKDVNELTWPTTTENINLYSSALSVFTDFQTAGPRVIESNTRADELVQLMRKEHVRMKIVVDADNRFVGVISLEDLSEDVFIKQVANGFQRSELMVADLMRAKEVLLALSYTSLKHSDIESLLFSQRNNKLQHLLVIDEDTKMIRGLISSNDVARQLRLDIDVSFSSFAQTYQSAILGQKEQSKKLKVA</sequence>
<dbReference type="SUPFAM" id="SSF54631">
    <property type="entry name" value="CBS-domain pair"/>
    <property type="match status" value="1"/>
</dbReference>
<name>A6VXI0_MARMS</name>
<dbReference type="eggNOG" id="COG0517">
    <property type="taxonomic scope" value="Bacteria"/>
</dbReference>
<evidence type="ECO:0000256" key="2">
    <source>
        <dbReference type="PROSITE-ProRule" id="PRU00703"/>
    </source>
</evidence>
<dbReference type="KEGG" id="mmw:Mmwyl1_2237"/>
<evidence type="ECO:0000256" key="1">
    <source>
        <dbReference type="ARBA" id="ARBA00022737"/>
    </source>
</evidence>
<keyword evidence="1" id="KW-0677">Repeat</keyword>
<reference evidence="4" key="1">
    <citation type="submission" date="2007-06" db="EMBL/GenBank/DDBJ databases">
        <title>Complete sequence of Marinomonas sp. MWYL1.</title>
        <authorList>
            <consortium name="US DOE Joint Genome Institute"/>
            <person name="Copeland A."/>
            <person name="Lucas S."/>
            <person name="Lapidus A."/>
            <person name="Barry K."/>
            <person name="Glavina del Rio T."/>
            <person name="Dalin E."/>
            <person name="Tice H."/>
            <person name="Pitluck S."/>
            <person name="Kiss H."/>
            <person name="Brettin T."/>
            <person name="Bruce D."/>
            <person name="Detter J.C."/>
            <person name="Han C."/>
            <person name="Schmutz J."/>
            <person name="Larimer F."/>
            <person name="Land M."/>
            <person name="Hauser L."/>
            <person name="Kyrpides N."/>
            <person name="Kim E."/>
            <person name="Johnston A.W.B."/>
            <person name="Todd J.D."/>
            <person name="Rogers R."/>
            <person name="Wexler M."/>
            <person name="Bond P.L."/>
            <person name="Li Y."/>
            <person name="Richardson P."/>
        </authorList>
    </citation>
    <scope>NUCLEOTIDE SEQUENCE [LARGE SCALE GENOMIC DNA]</scope>
    <source>
        <strain evidence="4">MWYL1</strain>
    </source>
</reference>
<evidence type="ECO:0000313" key="4">
    <source>
        <dbReference type="EMBL" id="ABR71159.1"/>
    </source>
</evidence>
<feature type="domain" description="CBS" evidence="3">
    <location>
        <begin position="37"/>
        <end position="95"/>
    </location>
</feature>
<protein>
    <submittedName>
        <fullName evidence="4">CBS domain containing protein</fullName>
    </submittedName>
</protein>